<evidence type="ECO:0000313" key="3">
    <source>
        <dbReference type="Proteomes" id="UP000017836"/>
    </source>
</evidence>
<dbReference type="Gramene" id="ERM95595">
    <property type="protein sequence ID" value="ERM95595"/>
    <property type="gene ID" value="AMTR_s00023p00129920"/>
</dbReference>
<evidence type="ECO:0000313" key="2">
    <source>
        <dbReference type="EMBL" id="ERM95595.1"/>
    </source>
</evidence>
<feature type="compositionally biased region" description="Basic and acidic residues" evidence="1">
    <location>
        <begin position="1"/>
        <end position="12"/>
    </location>
</feature>
<gene>
    <name evidence="2" type="ORF">AMTR_s00023p00129920</name>
</gene>
<dbReference type="HOGENOM" id="CLU_1311638_0_0_1"/>
<proteinExistence type="predicted"/>
<dbReference type="EMBL" id="KI397474">
    <property type="protein sequence ID" value="ERM95595.1"/>
    <property type="molecule type" value="Genomic_DNA"/>
</dbReference>
<organism evidence="2 3">
    <name type="scientific">Amborella trichopoda</name>
    <dbReference type="NCBI Taxonomy" id="13333"/>
    <lineage>
        <taxon>Eukaryota</taxon>
        <taxon>Viridiplantae</taxon>
        <taxon>Streptophyta</taxon>
        <taxon>Embryophyta</taxon>
        <taxon>Tracheophyta</taxon>
        <taxon>Spermatophyta</taxon>
        <taxon>Magnoliopsida</taxon>
        <taxon>Amborellales</taxon>
        <taxon>Amborellaceae</taxon>
        <taxon>Amborella</taxon>
    </lineage>
</organism>
<dbReference type="AlphaFoldDB" id="W1NK78"/>
<feature type="region of interest" description="Disordered" evidence="1">
    <location>
        <begin position="1"/>
        <end position="23"/>
    </location>
</feature>
<evidence type="ECO:0000256" key="1">
    <source>
        <dbReference type="SAM" id="MobiDB-lite"/>
    </source>
</evidence>
<protein>
    <submittedName>
        <fullName evidence="2">Uncharacterized protein</fullName>
    </submittedName>
</protein>
<dbReference type="Proteomes" id="UP000017836">
    <property type="component" value="Unassembled WGS sequence"/>
</dbReference>
<sequence>MDGKPPDLRTQVEEYGGGSGSGNKACAAGYGGHKDGKDVPESGVYDKEDYRAVVSICEGGFGVWVLAEHNIDNGETNLGAAVPHQHGAILEGLEHGKANLAIAAQSIVECGVGPNLGDTSSIAGYFGAEALTRVAAATTLEAREHSGVEQVDLLGVVEIGVMNKTVVAPLNEQRASTKVVPDATGCEQEQVTADFQQLAVVDDVGEKTWL</sequence>
<keyword evidence="3" id="KW-1185">Reference proteome</keyword>
<reference evidence="3" key="1">
    <citation type="journal article" date="2013" name="Science">
        <title>The Amborella genome and the evolution of flowering plants.</title>
        <authorList>
            <consortium name="Amborella Genome Project"/>
        </authorList>
    </citation>
    <scope>NUCLEOTIDE SEQUENCE [LARGE SCALE GENOMIC DNA]</scope>
</reference>
<accession>W1NK78</accession>
<name>W1NK78_AMBTC</name>